<evidence type="ECO:0000313" key="4">
    <source>
        <dbReference type="EMBL" id="MDQ0373407.1"/>
    </source>
</evidence>
<keyword evidence="5" id="KW-1185">Reference proteome</keyword>
<organism evidence="4 5">
    <name type="scientific">Cellulomonas humilata</name>
    <dbReference type="NCBI Taxonomy" id="144055"/>
    <lineage>
        <taxon>Bacteria</taxon>
        <taxon>Bacillati</taxon>
        <taxon>Actinomycetota</taxon>
        <taxon>Actinomycetes</taxon>
        <taxon>Micrococcales</taxon>
        <taxon>Cellulomonadaceae</taxon>
        <taxon>Cellulomonas</taxon>
    </lineage>
</organism>
<feature type="transmembrane region" description="Helical" evidence="1">
    <location>
        <begin position="223"/>
        <end position="245"/>
    </location>
</feature>
<dbReference type="CDD" id="cd08545">
    <property type="entry name" value="YcnI_like"/>
    <property type="match status" value="1"/>
</dbReference>
<keyword evidence="1" id="KW-0812">Transmembrane</keyword>
<keyword evidence="1" id="KW-1133">Transmembrane helix</keyword>
<keyword evidence="2" id="KW-0732">Signal</keyword>
<dbReference type="EMBL" id="JAUSVB010000002">
    <property type="protein sequence ID" value="MDQ0373407.1"/>
    <property type="molecule type" value="Genomic_DNA"/>
</dbReference>
<evidence type="ECO:0000313" key="5">
    <source>
        <dbReference type="Proteomes" id="UP001239626"/>
    </source>
</evidence>
<dbReference type="Gene3D" id="2.60.40.2230">
    <property type="entry name" value="Uncharacterised protein YcnI-like PF07987, DUF1775"/>
    <property type="match status" value="1"/>
</dbReference>
<feature type="chain" id="PRO_5045999162" evidence="2">
    <location>
        <begin position="41"/>
        <end position="250"/>
    </location>
</feature>
<dbReference type="InterPro" id="IPR038507">
    <property type="entry name" value="YcnI-like_sf"/>
</dbReference>
<sequence>MERDAGMADGAPRGRRLLARLGAVVAACLVLVGVATPAHAHVTITPSTTAAGAYAVLELTVPHGCAGSSTTQVTIQMPDQVASVSPTRHALWEVDKTMETLDPPVTDSHGRQITERVASVTFRTDTPLPEGYRDVLALSLQLPDLEGDTLVFPTIQTCEQGEAAWIEVPADGQDGEDLELPAPAFVLTAADGGGHDTSSAVDTSLAAVSTEGGAAGESSAVDAWTVAALVAGLAGAALGATALVLRRRRT</sequence>
<gene>
    <name evidence="4" type="ORF">J2X26_001718</name>
</gene>
<dbReference type="InterPro" id="IPR012533">
    <property type="entry name" value="YcnI-copper_dom"/>
</dbReference>
<evidence type="ECO:0000256" key="1">
    <source>
        <dbReference type="SAM" id="Phobius"/>
    </source>
</evidence>
<dbReference type="Proteomes" id="UP001239626">
    <property type="component" value="Unassembled WGS sequence"/>
</dbReference>
<comment type="caution">
    <text evidence="4">The sequence shown here is derived from an EMBL/GenBank/DDBJ whole genome shotgun (WGS) entry which is preliminary data.</text>
</comment>
<feature type="domain" description="YncI copper-binding" evidence="3">
    <location>
        <begin position="41"/>
        <end position="186"/>
    </location>
</feature>
<protein>
    <submittedName>
        <fullName evidence="4">Uncharacterized protein YcnI</fullName>
    </submittedName>
</protein>
<name>A0ABU0EDR7_9CELL</name>
<evidence type="ECO:0000256" key="2">
    <source>
        <dbReference type="SAM" id="SignalP"/>
    </source>
</evidence>
<proteinExistence type="predicted"/>
<dbReference type="RefSeq" id="WP_307491437.1">
    <property type="nucleotide sequence ID" value="NZ_JAUSVB010000002.1"/>
</dbReference>
<dbReference type="Pfam" id="PF07987">
    <property type="entry name" value="DUF1775"/>
    <property type="match status" value="1"/>
</dbReference>
<accession>A0ABU0EDR7</accession>
<feature type="signal peptide" evidence="2">
    <location>
        <begin position="1"/>
        <end position="40"/>
    </location>
</feature>
<reference evidence="4 5" key="1">
    <citation type="submission" date="2023-07" db="EMBL/GenBank/DDBJ databases">
        <title>Sorghum-associated microbial communities from plants grown in Nebraska, USA.</title>
        <authorList>
            <person name="Schachtman D."/>
        </authorList>
    </citation>
    <scope>NUCLEOTIDE SEQUENCE [LARGE SCALE GENOMIC DNA]</scope>
    <source>
        <strain evidence="4 5">BE332</strain>
    </source>
</reference>
<keyword evidence="1" id="KW-0472">Membrane</keyword>
<evidence type="ECO:0000259" key="3">
    <source>
        <dbReference type="Pfam" id="PF07987"/>
    </source>
</evidence>